<comment type="caution">
    <text evidence="2">The sequence shown here is derived from an EMBL/GenBank/DDBJ whole genome shotgun (WGS) entry which is preliminary data.</text>
</comment>
<dbReference type="EMBL" id="MDGM01000014">
    <property type="protein sequence ID" value="PIB23059.1"/>
    <property type="molecule type" value="Genomic_DNA"/>
</dbReference>
<keyword evidence="1" id="KW-0472">Membrane</keyword>
<feature type="transmembrane region" description="Helical" evidence="1">
    <location>
        <begin position="136"/>
        <end position="160"/>
    </location>
</feature>
<evidence type="ECO:0000313" key="2">
    <source>
        <dbReference type="EMBL" id="PIB23059.1"/>
    </source>
</evidence>
<evidence type="ECO:0000313" key="3">
    <source>
        <dbReference type="Proteomes" id="UP000231516"/>
    </source>
</evidence>
<feature type="transmembrane region" description="Helical" evidence="1">
    <location>
        <begin position="230"/>
        <end position="259"/>
    </location>
</feature>
<proteinExistence type="predicted"/>
<sequence>MVFRFLSALLRAGIAFFLIVFPSSILADPNAGNFGAIVIFAIVTAIVVFFEYMAFTPSLIEFRYAPPYNRFRVLVYAFIAVFIVTSLNAKNQVGPIFELVDLVARGANATFAHSWDPATVLANSLGLPQGSDRENFIVLAHGALFVAIFSALLFCLVIWLQRWPLSNAGFNLWPNMPSFHAQVGSKTESRMAQIALLSLSLAFAAPYLIPRVGRLVLDWMSFNYNYTHHSAFWIISFWAMFTAMTLMRGIVLLKVAYLASQMRSMNQAKQQA</sequence>
<keyword evidence="1" id="KW-1133">Transmembrane helix</keyword>
<protein>
    <submittedName>
        <fullName evidence="2">Uncharacterized protein</fullName>
    </submittedName>
</protein>
<dbReference type="RefSeq" id="WP_099594341.1">
    <property type="nucleotide sequence ID" value="NZ_MDGM01000014.1"/>
</dbReference>
<feature type="transmembrane region" description="Helical" evidence="1">
    <location>
        <begin position="37"/>
        <end position="59"/>
    </location>
</feature>
<gene>
    <name evidence="2" type="ORF">BFP76_08500</name>
</gene>
<keyword evidence="1" id="KW-0812">Transmembrane</keyword>
<evidence type="ECO:0000256" key="1">
    <source>
        <dbReference type="SAM" id="Phobius"/>
    </source>
</evidence>
<name>A0A2G5K1R6_9RHOB</name>
<keyword evidence="3" id="KW-1185">Reference proteome</keyword>
<accession>A0A2G5K1R6</accession>
<feature type="transmembrane region" description="Helical" evidence="1">
    <location>
        <begin position="191"/>
        <end position="210"/>
    </location>
</feature>
<dbReference type="OrthoDB" id="7738422at2"/>
<feature type="transmembrane region" description="Helical" evidence="1">
    <location>
        <begin position="71"/>
        <end position="89"/>
    </location>
</feature>
<organism evidence="2 3">
    <name type="scientific">Paramylibacter kogurei</name>
    <dbReference type="NCBI Taxonomy" id="1889778"/>
    <lineage>
        <taxon>Bacteria</taxon>
        <taxon>Pseudomonadati</taxon>
        <taxon>Pseudomonadota</taxon>
        <taxon>Alphaproteobacteria</taxon>
        <taxon>Rhodobacterales</taxon>
        <taxon>Paracoccaceae</taxon>
        <taxon>Paramylibacter</taxon>
    </lineage>
</organism>
<dbReference type="Proteomes" id="UP000231516">
    <property type="component" value="Unassembled WGS sequence"/>
</dbReference>
<dbReference type="AlphaFoldDB" id="A0A2G5K1R6"/>
<reference evidence="2 3" key="1">
    <citation type="submission" date="2016-08" db="EMBL/GenBank/DDBJ databases">
        <title>Draft genome of Amylibacter sp. strain 4G11.</title>
        <authorList>
            <person name="Wong S.-K."/>
            <person name="Hamasaki K."/>
            <person name="Yoshizawa S."/>
        </authorList>
    </citation>
    <scope>NUCLEOTIDE SEQUENCE [LARGE SCALE GENOMIC DNA]</scope>
    <source>
        <strain evidence="2 3">4G11</strain>
    </source>
</reference>